<dbReference type="GO" id="GO:0005524">
    <property type="term" value="F:ATP binding"/>
    <property type="evidence" value="ECO:0007669"/>
    <property type="project" value="UniProtKB-UniRule"/>
</dbReference>
<reference evidence="7 8" key="1">
    <citation type="submission" date="2017-04" db="EMBL/GenBank/DDBJ databases">
        <title>Novel microbial lineages endemic to geothermal iron-oxide mats fill important gaps in the evolutionary history of Archaea.</title>
        <authorList>
            <person name="Jay Z.J."/>
            <person name="Beam J.P."/>
            <person name="Dlakic M."/>
            <person name="Rusch D.B."/>
            <person name="Kozubal M.A."/>
            <person name="Inskeep W.P."/>
        </authorList>
    </citation>
    <scope>NUCLEOTIDE SEQUENCE [LARGE SCALE GENOMIC DNA]</scope>
    <source>
        <strain evidence="7">BE_D</strain>
    </source>
</reference>
<evidence type="ECO:0000259" key="6">
    <source>
        <dbReference type="SMART" id="SM01074"/>
    </source>
</evidence>
<protein>
    <recommendedName>
        <fullName evidence="5">ORC1-type DNA replication protein</fullName>
    </recommendedName>
</protein>
<dbReference type="Gene3D" id="1.10.10.10">
    <property type="entry name" value="Winged helix-like DNA-binding domain superfamily/Winged helix DNA-binding domain"/>
    <property type="match status" value="1"/>
</dbReference>
<dbReference type="EMBL" id="NEXD01000038">
    <property type="protein sequence ID" value="PSN85268.1"/>
    <property type="molecule type" value="Genomic_DNA"/>
</dbReference>
<dbReference type="InterPro" id="IPR036390">
    <property type="entry name" value="WH_DNA-bd_sf"/>
</dbReference>
<proteinExistence type="inferred from homology"/>
<dbReference type="PANTHER" id="PTHR10763">
    <property type="entry name" value="CELL DIVISION CONTROL PROTEIN 6-RELATED"/>
    <property type="match status" value="1"/>
</dbReference>
<dbReference type="InterPro" id="IPR050311">
    <property type="entry name" value="ORC1/CDC6"/>
</dbReference>
<sequence>MVLSGHTLTLGRKQSTIFLDELVLSGDYLPPRLLYRENELTRLLDSLSESLSGEKKLVALFGLSGVGKSTLAKAACRLFSIGLRRNRLNNGFVHISCYSARTVNALFSQILKFLSPYSTTKGLPTEQIVKSVDSKAIEQNLSFTVVLDDFHALKSDVASDFFAHFTTGKVRLRPFNFVVISHEKNITLHKKRLKLELIECAPYTAEQVAQIIADRVERAFNKGVVPQEVVERVTKLGKEGDIRFKLELLRRAGRIAEQKKADSLTLEHIEEALANMVDSHILEHLPTLEEHELLLLYSICRSIRSSKQGFAIIGEVEREYAEVCSRLSIQPRKHTQVWEYLQKLKKLEIVLTRISGKGQRGKTTVISLNGASLDSTITEVIKEIRRRGLSRSERSNTS</sequence>
<dbReference type="SUPFAM" id="SSF52540">
    <property type="entry name" value="P-loop containing nucleoside triphosphate hydrolases"/>
    <property type="match status" value="1"/>
</dbReference>
<dbReference type="Pfam" id="PF22703">
    <property type="entry name" value="Cdc6_lid"/>
    <property type="match status" value="1"/>
</dbReference>
<feature type="binding site" evidence="5">
    <location>
        <begin position="66"/>
        <end position="70"/>
    </location>
    <ligand>
        <name>ATP</name>
        <dbReference type="ChEBI" id="CHEBI:30616"/>
    </ligand>
</feature>
<feature type="domain" description="Cdc6 C-terminal" evidence="6">
    <location>
        <begin position="296"/>
        <end position="380"/>
    </location>
</feature>
<dbReference type="SMART" id="SM01074">
    <property type="entry name" value="Cdc6_C"/>
    <property type="match status" value="1"/>
</dbReference>
<dbReference type="InterPro" id="IPR041664">
    <property type="entry name" value="AAA_16"/>
</dbReference>
<dbReference type="InterPro" id="IPR014277">
    <property type="entry name" value="Orc1/Cdc6_arc"/>
</dbReference>
<dbReference type="InterPro" id="IPR015163">
    <property type="entry name" value="Cdc6_C"/>
</dbReference>
<evidence type="ECO:0000313" key="8">
    <source>
        <dbReference type="Proteomes" id="UP000240569"/>
    </source>
</evidence>
<keyword evidence="3 5" id="KW-0547">Nucleotide-binding</keyword>
<dbReference type="InterPro" id="IPR027417">
    <property type="entry name" value="P-loop_NTPase"/>
</dbReference>
<evidence type="ECO:0000256" key="1">
    <source>
        <dbReference type="ARBA" id="ARBA00006184"/>
    </source>
</evidence>
<dbReference type="SUPFAM" id="SSF46785">
    <property type="entry name" value="Winged helix' DNA-binding domain"/>
    <property type="match status" value="1"/>
</dbReference>
<feature type="binding site" evidence="5">
    <location>
        <position position="203"/>
    </location>
    <ligand>
        <name>ATP</name>
        <dbReference type="ChEBI" id="CHEBI:30616"/>
    </ligand>
</feature>
<feature type="binding site" evidence="5">
    <location>
        <position position="215"/>
    </location>
    <ligand>
        <name>ATP</name>
        <dbReference type="ChEBI" id="CHEBI:30616"/>
    </ligand>
</feature>
<accession>A0A2R6AG21</accession>
<dbReference type="InterPro" id="IPR036388">
    <property type="entry name" value="WH-like_DNA-bd_sf"/>
</dbReference>
<comment type="similarity">
    <text evidence="1 5">Belongs to the CDC6/cdc18 family.</text>
</comment>
<evidence type="ECO:0000256" key="5">
    <source>
        <dbReference type="HAMAP-Rule" id="MF_01407"/>
    </source>
</evidence>
<keyword evidence="2 5" id="KW-0235">DNA replication</keyword>
<name>A0A2R6AG21_9ARCH</name>
<dbReference type="CDD" id="cd08768">
    <property type="entry name" value="Cdc6_C"/>
    <property type="match status" value="1"/>
</dbReference>
<keyword evidence="4 5" id="KW-0067">ATP-binding</keyword>
<dbReference type="Pfam" id="PF09079">
    <property type="entry name" value="WHD_Cdc6"/>
    <property type="match status" value="1"/>
</dbReference>
<dbReference type="GO" id="GO:0006260">
    <property type="term" value="P:DNA replication"/>
    <property type="evidence" value="ECO:0007669"/>
    <property type="project" value="UniProtKB-UniRule"/>
</dbReference>
<gene>
    <name evidence="7" type="ORF">B9Q02_07040</name>
</gene>
<dbReference type="InterPro" id="IPR055237">
    <property type="entry name" value="Cdc6_lid"/>
</dbReference>
<evidence type="ECO:0000256" key="4">
    <source>
        <dbReference type="ARBA" id="ARBA00022840"/>
    </source>
</evidence>
<dbReference type="Gene3D" id="1.10.8.60">
    <property type="match status" value="1"/>
</dbReference>
<dbReference type="Gene3D" id="3.40.50.300">
    <property type="entry name" value="P-loop containing nucleotide triphosphate hydrolases"/>
    <property type="match status" value="1"/>
</dbReference>
<dbReference type="NCBIfam" id="TIGR02928">
    <property type="entry name" value="orc1/cdc6 family replication initiation protein"/>
    <property type="match status" value="1"/>
</dbReference>
<evidence type="ECO:0000313" key="7">
    <source>
        <dbReference type="EMBL" id="PSN85268.1"/>
    </source>
</evidence>
<dbReference type="Pfam" id="PF13191">
    <property type="entry name" value="AAA_16"/>
    <property type="match status" value="1"/>
</dbReference>
<evidence type="ECO:0000256" key="3">
    <source>
        <dbReference type="ARBA" id="ARBA00022741"/>
    </source>
</evidence>
<dbReference type="Proteomes" id="UP000240569">
    <property type="component" value="Unassembled WGS sequence"/>
</dbReference>
<organism evidence="7 8">
    <name type="scientific">Candidatus Marsarchaeota G1 archaeon BE_D</name>
    <dbReference type="NCBI Taxonomy" id="1978156"/>
    <lineage>
        <taxon>Archaea</taxon>
        <taxon>Candidatus Marsarchaeota</taxon>
        <taxon>Candidatus Marsarchaeota group 1</taxon>
    </lineage>
</organism>
<dbReference type="AlphaFoldDB" id="A0A2R6AG21"/>
<evidence type="ECO:0000256" key="2">
    <source>
        <dbReference type="ARBA" id="ARBA00022705"/>
    </source>
</evidence>
<dbReference type="PANTHER" id="PTHR10763:SF31">
    <property type="entry name" value="ORC1-TYPE DNA REPLICATION PROTEIN 2"/>
    <property type="match status" value="1"/>
</dbReference>
<comment type="function">
    <text evidence="5">Involved in regulation of DNA replication.</text>
</comment>
<comment type="caution">
    <text evidence="7">The sequence shown here is derived from an EMBL/GenBank/DDBJ whole genome shotgun (WGS) entry which is preliminary data.</text>
</comment>
<dbReference type="HAMAP" id="MF_01407">
    <property type="entry name" value="ORC1_type_DNA_replic_protein"/>
    <property type="match status" value="1"/>
</dbReference>